<dbReference type="PANTHER" id="PTHR38474">
    <property type="entry name" value="SLR0299 PROTEIN"/>
    <property type="match status" value="1"/>
</dbReference>
<dbReference type="InterPro" id="IPR001707">
    <property type="entry name" value="Cmp_AcTrfase"/>
</dbReference>
<dbReference type="GO" id="GO:0008811">
    <property type="term" value="F:chloramphenicol O-acetyltransferase activity"/>
    <property type="evidence" value="ECO:0007669"/>
    <property type="project" value="InterPro"/>
</dbReference>
<dbReference type="AlphaFoldDB" id="A0A1G9ZFQ0"/>
<dbReference type="Pfam" id="PF00302">
    <property type="entry name" value="CAT"/>
    <property type="match status" value="1"/>
</dbReference>
<evidence type="ECO:0000313" key="3">
    <source>
        <dbReference type="Proteomes" id="UP000199309"/>
    </source>
</evidence>
<dbReference type="PIRSF" id="PIRSF000440">
    <property type="entry name" value="CAT"/>
    <property type="match status" value="1"/>
</dbReference>
<dbReference type="SUPFAM" id="SSF52777">
    <property type="entry name" value="CoA-dependent acyltransferases"/>
    <property type="match status" value="1"/>
</dbReference>
<name>A0A1G9ZFQ0_9FIRM</name>
<dbReference type="STRING" id="349095.SAMN05660299_02302"/>
<dbReference type="Proteomes" id="UP000199309">
    <property type="component" value="Unassembled WGS sequence"/>
</dbReference>
<dbReference type="EMBL" id="FNHQ01000029">
    <property type="protein sequence ID" value="SDN19436.1"/>
    <property type="molecule type" value="Genomic_DNA"/>
</dbReference>
<keyword evidence="2" id="KW-0808">Transferase</keyword>
<dbReference type="OrthoDB" id="9801766at2"/>
<sequence>MGQQYEVIDMRNWKRAQHCQLFRNSLEPQYCVSFELDITNFISVVHDKKYSFTFALIYAIASCANEIEEFRYRFMGEHIVLYKQIDTAFTYLHDNTELFKFVQAPMQSSLAAYIYETKKITEAQAAYFISPPKNNVFVFSPMPWVSFRHISHTISGKKDNAVPLFDWGKYYYQNNKVLLPFAVQVHHSFVDGIHIGRLAHKLQRYMDSMI</sequence>
<organism evidence="2 3">
    <name type="scientific">Megasphaera paucivorans</name>
    <dbReference type="NCBI Taxonomy" id="349095"/>
    <lineage>
        <taxon>Bacteria</taxon>
        <taxon>Bacillati</taxon>
        <taxon>Bacillota</taxon>
        <taxon>Negativicutes</taxon>
        <taxon>Veillonellales</taxon>
        <taxon>Veillonellaceae</taxon>
        <taxon>Megasphaera</taxon>
    </lineage>
</organism>
<dbReference type="Gene3D" id="3.30.559.10">
    <property type="entry name" value="Chloramphenicol acetyltransferase-like domain"/>
    <property type="match status" value="1"/>
</dbReference>
<protein>
    <submittedName>
        <fullName evidence="2">Chloramphenicol O-acetyltransferase type B</fullName>
    </submittedName>
</protein>
<feature type="active site" description="Proton acceptor" evidence="1">
    <location>
        <position position="187"/>
    </location>
</feature>
<evidence type="ECO:0000313" key="2">
    <source>
        <dbReference type="EMBL" id="SDN19436.1"/>
    </source>
</evidence>
<dbReference type="PANTHER" id="PTHR38474:SF1">
    <property type="entry name" value="SLR0299 PROTEIN"/>
    <property type="match status" value="1"/>
</dbReference>
<proteinExistence type="predicted"/>
<reference evidence="2 3" key="1">
    <citation type="submission" date="2016-10" db="EMBL/GenBank/DDBJ databases">
        <authorList>
            <person name="de Groot N.N."/>
        </authorList>
    </citation>
    <scope>NUCLEOTIDE SEQUENCE [LARGE SCALE GENOMIC DNA]</scope>
    <source>
        <strain evidence="2 3">DSM 16981</strain>
    </source>
</reference>
<dbReference type="RefSeq" id="WP_091652069.1">
    <property type="nucleotide sequence ID" value="NZ_FNHQ01000029.1"/>
</dbReference>
<keyword evidence="3" id="KW-1185">Reference proteome</keyword>
<accession>A0A1G9ZFQ0</accession>
<evidence type="ECO:0000256" key="1">
    <source>
        <dbReference type="PIRSR" id="PIRSR000440-1"/>
    </source>
</evidence>
<gene>
    <name evidence="2" type="ORF">SAMN05660299_02302</name>
</gene>
<dbReference type="SMART" id="SM01059">
    <property type="entry name" value="CAT"/>
    <property type="match status" value="1"/>
</dbReference>
<dbReference type="InterPro" id="IPR023213">
    <property type="entry name" value="CAT-like_dom_sf"/>
</dbReference>